<keyword evidence="4" id="KW-1185">Reference proteome</keyword>
<keyword evidence="2" id="KW-0472">Membrane</keyword>
<feature type="compositionally biased region" description="Basic and acidic residues" evidence="1">
    <location>
        <begin position="274"/>
        <end position="284"/>
    </location>
</feature>
<evidence type="ECO:0000313" key="3">
    <source>
        <dbReference type="EMBL" id="PHJ18710.1"/>
    </source>
</evidence>
<feature type="compositionally biased region" description="Low complexity" evidence="1">
    <location>
        <begin position="37"/>
        <end position="56"/>
    </location>
</feature>
<evidence type="ECO:0008006" key="5">
    <source>
        <dbReference type="Google" id="ProtNLM"/>
    </source>
</evidence>
<evidence type="ECO:0000256" key="1">
    <source>
        <dbReference type="SAM" id="MobiDB-lite"/>
    </source>
</evidence>
<comment type="caution">
    <text evidence="3">The sequence shown here is derived from an EMBL/GenBank/DDBJ whole genome shotgun (WGS) entry which is preliminary data.</text>
</comment>
<feature type="region of interest" description="Disordered" evidence="1">
    <location>
        <begin position="1"/>
        <end position="101"/>
    </location>
</feature>
<feature type="compositionally biased region" description="Basic and acidic residues" evidence="1">
    <location>
        <begin position="66"/>
        <end position="99"/>
    </location>
</feature>
<accession>A0A2C6KDY6</accession>
<keyword evidence="2" id="KW-1133">Transmembrane helix</keyword>
<keyword evidence="2" id="KW-0812">Transmembrane</keyword>
<protein>
    <recommendedName>
        <fullName evidence="5">Transmembrane protein</fullName>
    </recommendedName>
</protein>
<dbReference type="AlphaFoldDB" id="A0A2C6KDY6"/>
<feature type="compositionally biased region" description="Basic and acidic residues" evidence="1">
    <location>
        <begin position="191"/>
        <end position="205"/>
    </location>
</feature>
<feature type="compositionally biased region" description="Low complexity" evidence="1">
    <location>
        <begin position="1"/>
        <end position="16"/>
    </location>
</feature>
<organism evidence="3 4">
    <name type="scientific">Cystoisospora suis</name>
    <dbReference type="NCBI Taxonomy" id="483139"/>
    <lineage>
        <taxon>Eukaryota</taxon>
        <taxon>Sar</taxon>
        <taxon>Alveolata</taxon>
        <taxon>Apicomplexa</taxon>
        <taxon>Conoidasida</taxon>
        <taxon>Coccidia</taxon>
        <taxon>Eucoccidiorida</taxon>
        <taxon>Eimeriorina</taxon>
        <taxon>Sarcocystidae</taxon>
        <taxon>Cystoisospora</taxon>
    </lineage>
</organism>
<evidence type="ECO:0000256" key="2">
    <source>
        <dbReference type="SAM" id="Phobius"/>
    </source>
</evidence>
<reference evidence="3 4" key="1">
    <citation type="journal article" date="2017" name="Int. J. Parasitol.">
        <title>The genome of the protozoan parasite Cystoisospora suis and a reverse vaccinology approach to identify vaccine candidates.</title>
        <authorList>
            <person name="Palmieri N."/>
            <person name="Shrestha A."/>
            <person name="Ruttkowski B."/>
            <person name="Beck T."/>
            <person name="Vogl C."/>
            <person name="Tomley F."/>
            <person name="Blake D.P."/>
            <person name="Joachim A."/>
        </authorList>
    </citation>
    <scope>NUCLEOTIDE SEQUENCE [LARGE SCALE GENOMIC DNA]</scope>
    <source>
        <strain evidence="3 4">Wien I</strain>
    </source>
</reference>
<evidence type="ECO:0000313" key="4">
    <source>
        <dbReference type="Proteomes" id="UP000221165"/>
    </source>
</evidence>
<dbReference type="Proteomes" id="UP000221165">
    <property type="component" value="Unassembled WGS sequence"/>
</dbReference>
<dbReference type="VEuPathDB" id="ToxoDB:CSUI_007463"/>
<proteinExistence type="predicted"/>
<dbReference type="RefSeq" id="XP_067920416.1">
    <property type="nucleotide sequence ID" value="XM_068067608.1"/>
</dbReference>
<name>A0A2C6KDY6_9APIC</name>
<feature type="region of interest" description="Disordered" evidence="1">
    <location>
        <begin position="187"/>
        <end position="292"/>
    </location>
</feature>
<dbReference type="EMBL" id="MIGC01003940">
    <property type="protein sequence ID" value="PHJ18710.1"/>
    <property type="molecule type" value="Genomic_DNA"/>
</dbReference>
<dbReference type="GeneID" id="94430819"/>
<feature type="compositionally biased region" description="Basic and acidic residues" evidence="1">
    <location>
        <begin position="18"/>
        <end position="36"/>
    </location>
</feature>
<gene>
    <name evidence="3" type="ORF">CSUI_007463</name>
</gene>
<feature type="transmembrane region" description="Helical" evidence="2">
    <location>
        <begin position="128"/>
        <end position="147"/>
    </location>
</feature>
<sequence>MFSQLPSFSFPFFSSSGEGERREEEKEERERERYEESPTFSPSSGGVFSSSSSQSPRVGWLEVNEEETHKEEEKKIGEERRKEEGEEKSEKEEEEEKRGGRVVLLNDSDTSLHAALLVLKYSRPLSELFCTLLLIILLLLLTILYMYRQVRFYKYAVSRTVFMEDREEGEGRDRSIRKLFSVGLLTASPPHTEEGGVHTLDETTGDRQYLQNDHNAESRRKNRKKNRLDEDEVSMHAQAGGGEEEEEIKESGCGGGRLKILQEGRRSLSSQSREVGDMSRHLLQHDSVAPSY</sequence>